<evidence type="ECO:0000259" key="4">
    <source>
        <dbReference type="PROSITE" id="PS51755"/>
    </source>
</evidence>
<dbReference type="Pfam" id="PF00486">
    <property type="entry name" value="Trans_reg_C"/>
    <property type="match status" value="1"/>
</dbReference>
<dbReference type="InterPro" id="IPR016032">
    <property type="entry name" value="Sig_transdc_resp-reg_C-effctor"/>
</dbReference>
<dbReference type="SUPFAM" id="SSF46894">
    <property type="entry name" value="C-terminal effector domain of the bipartite response regulators"/>
    <property type="match status" value="1"/>
</dbReference>
<dbReference type="GO" id="GO:0000160">
    <property type="term" value="P:phosphorelay signal transduction system"/>
    <property type="evidence" value="ECO:0007669"/>
    <property type="project" value="InterPro"/>
</dbReference>
<dbReference type="GO" id="GO:0003677">
    <property type="term" value="F:DNA binding"/>
    <property type="evidence" value="ECO:0007669"/>
    <property type="project" value="UniProtKB-UniRule"/>
</dbReference>
<protein>
    <submittedName>
        <fullName evidence="5">Winged helix family transcriptional regulator</fullName>
    </submittedName>
</protein>
<dbReference type="Proteomes" id="UP000270620">
    <property type="component" value="Unassembled WGS sequence"/>
</dbReference>
<name>A0A3R9MR52_9FLAO</name>
<evidence type="ECO:0000313" key="5">
    <source>
        <dbReference type="EMBL" id="RSK38674.1"/>
    </source>
</evidence>
<dbReference type="InterPro" id="IPR001867">
    <property type="entry name" value="OmpR/PhoB-type_DNA-bd"/>
</dbReference>
<dbReference type="PROSITE" id="PS51755">
    <property type="entry name" value="OMPR_PHOB"/>
    <property type="match status" value="1"/>
</dbReference>
<dbReference type="InterPro" id="IPR036388">
    <property type="entry name" value="WH-like_DNA-bd_sf"/>
</dbReference>
<feature type="transmembrane region" description="Helical" evidence="3">
    <location>
        <begin position="6"/>
        <end position="27"/>
    </location>
</feature>
<feature type="transmembrane region" description="Helical" evidence="3">
    <location>
        <begin position="156"/>
        <end position="176"/>
    </location>
</feature>
<sequence length="287" mass="33227">MLLFTLLMKIIRYYILTLCVAYVQFACSQNAQQLNTKEVKVALRTVGHKLLLAQQDSTSLVLPVKKINDTNYKLKFENPLSIAPNTLVSIIEHTFKKAKLPQHYIVEIAQCANGEIAYSYQMKREKDTDIIPCGSRVLPKSCYVLFVKFKKDEKSYYLWIWTISLLVLGLFAFFIWKRKQILDNNSNSSLQVSLGSFTFYPEQHKLVKQAEEIRLSKKECEILEILTEKPNEVISREELSKRIWEDNGVVVGRSLDTYISKLRKKLKEDPKIQLTNVHGVGYKLVID</sequence>
<dbReference type="GO" id="GO:0006355">
    <property type="term" value="P:regulation of DNA-templated transcription"/>
    <property type="evidence" value="ECO:0007669"/>
    <property type="project" value="InterPro"/>
</dbReference>
<dbReference type="OrthoDB" id="7556122at2"/>
<dbReference type="SMART" id="SM00862">
    <property type="entry name" value="Trans_reg_C"/>
    <property type="match status" value="1"/>
</dbReference>
<keyword evidence="1 2" id="KW-0238">DNA-binding</keyword>
<organism evidence="5 6">
    <name type="scientific">Mangrovimonas spongiae</name>
    <dbReference type="NCBI Taxonomy" id="2494697"/>
    <lineage>
        <taxon>Bacteria</taxon>
        <taxon>Pseudomonadati</taxon>
        <taxon>Bacteroidota</taxon>
        <taxon>Flavobacteriia</taxon>
        <taxon>Flavobacteriales</taxon>
        <taxon>Flavobacteriaceae</taxon>
        <taxon>Mangrovimonas</taxon>
    </lineage>
</organism>
<feature type="domain" description="OmpR/PhoB-type" evidence="4">
    <location>
        <begin position="189"/>
        <end position="286"/>
    </location>
</feature>
<keyword evidence="3" id="KW-1133">Transmembrane helix</keyword>
<evidence type="ECO:0000256" key="2">
    <source>
        <dbReference type="PROSITE-ProRule" id="PRU01091"/>
    </source>
</evidence>
<keyword evidence="3" id="KW-0472">Membrane</keyword>
<proteinExistence type="predicted"/>
<keyword evidence="3" id="KW-0812">Transmembrane</keyword>
<dbReference type="EMBL" id="RWBG01000005">
    <property type="protein sequence ID" value="RSK38674.1"/>
    <property type="molecule type" value="Genomic_DNA"/>
</dbReference>
<accession>A0A3R9MR52</accession>
<feature type="DNA-binding region" description="OmpR/PhoB-type" evidence="2">
    <location>
        <begin position="189"/>
        <end position="286"/>
    </location>
</feature>
<dbReference type="Gene3D" id="1.10.10.10">
    <property type="entry name" value="Winged helix-like DNA-binding domain superfamily/Winged helix DNA-binding domain"/>
    <property type="match status" value="1"/>
</dbReference>
<comment type="caution">
    <text evidence="5">The sequence shown here is derived from an EMBL/GenBank/DDBJ whole genome shotgun (WGS) entry which is preliminary data.</text>
</comment>
<reference evidence="5 6" key="1">
    <citation type="submission" date="2018-12" db="EMBL/GenBank/DDBJ databases">
        <title>Mangrovimonas spongiae sp. nov., a novel member of the genus Mangrovimonas isolated from marine sponge.</title>
        <authorList>
            <person name="Zhuang L."/>
            <person name="Luo L."/>
        </authorList>
    </citation>
    <scope>NUCLEOTIDE SEQUENCE [LARGE SCALE GENOMIC DNA]</scope>
    <source>
        <strain evidence="5 6">HN-E26</strain>
    </source>
</reference>
<evidence type="ECO:0000256" key="1">
    <source>
        <dbReference type="ARBA" id="ARBA00023125"/>
    </source>
</evidence>
<evidence type="ECO:0000256" key="3">
    <source>
        <dbReference type="SAM" id="Phobius"/>
    </source>
</evidence>
<dbReference type="CDD" id="cd00383">
    <property type="entry name" value="trans_reg_C"/>
    <property type="match status" value="1"/>
</dbReference>
<dbReference type="RefSeq" id="WP_125468518.1">
    <property type="nucleotide sequence ID" value="NZ_RWBG01000005.1"/>
</dbReference>
<keyword evidence="6" id="KW-1185">Reference proteome</keyword>
<evidence type="ECO:0000313" key="6">
    <source>
        <dbReference type="Proteomes" id="UP000270620"/>
    </source>
</evidence>
<gene>
    <name evidence="5" type="ORF">EJA19_11495</name>
</gene>
<dbReference type="AlphaFoldDB" id="A0A3R9MR52"/>